<accession>A0A0P0RRL8</accession>
<proteinExistence type="predicted"/>
<protein>
    <submittedName>
        <fullName evidence="1">Uncharacterized protein</fullName>
    </submittedName>
</protein>
<gene>
    <name evidence="1" type="ORF">K788_0007059</name>
</gene>
<organism evidence="1 2">
    <name type="scientific">Paraburkholderia caribensis MBA4</name>
    <dbReference type="NCBI Taxonomy" id="1323664"/>
    <lineage>
        <taxon>Bacteria</taxon>
        <taxon>Pseudomonadati</taxon>
        <taxon>Pseudomonadota</taxon>
        <taxon>Betaproteobacteria</taxon>
        <taxon>Burkholderiales</taxon>
        <taxon>Burkholderiaceae</taxon>
        <taxon>Paraburkholderia</taxon>
    </lineage>
</organism>
<dbReference type="AlphaFoldDB" id="A0A0P0RRL8"/>
<dbReference type="KEGG" id="bcai:K788_0007059"/>
<reference evidence="1 2" key="1">
    <citation type="journal article" date="2014" name="Genome Announc.">
        <title>Draft Genome Sequence of the Haloacid-Degrading Burkholderia caribensis Strain MBA4.</title>
        <authorList>
            <person name="Pan Y."/>
            <person name="Kong K.F."/>
            <person name="Tsang J.S."/>
        </authorList>
    </citation>
    <scope>NUCLEOTIDE SEQUENCE [LARGE SCALE GENOMIC DNA]</scope>
    <source>
        <strain evidence="1 2">MBA4</strain>
        <plasmid evidence="2">Plasmid</plasmid>
    </source>
</reference>
<geneLocation type="plasmid" evidence="2"/>
<dbReference type="Proteomes" id="UP000019146">
    <property type="component" value="Plasmid unnamed"/>
</dbReference>
<sequence length="38" mass="4287">MERFCKKARVLVHVVTPGKIVKHVVRDGNNRLMPGGML</sequence>
<evidence type="ECO:0000313" key="2">
    <source>
        <dbReference type="Proteomes" id="UP000019146"/>
    </source>
</evidence>
<keyword evidence="1" id="KW-0614">Plasmid</keyword>
<name>A0A0P0RRL8_9BURK</name>
<dbReference type="EMBL" id="CP012748">
    <property type="protein sequence ID" value="ALL71769.1"/>
    <property type="molecule type" value="Genomic_DNA"/>
</dbReference>
<evidence type="ECO:0000313" key="1">
    <source>
        <dbReference type="EMBL" id="ALL71769.1"/>
    </source>
</evidence>